<protein>
    <submittedName>
        <fullName evidence="2">Uncharacterized protein</fullName>
    </submittedName>
</protein>
<organism evidence="2 3">
    <name type="scientific">Bugula neritina</name>
    <name type="common">Brown bryozoan</name>
    <name type="synonym">Sertularia neritina</name>
    <dbReference type="NCBI Taxonomy" id="10212"/>
    <lineage>
        <taxon>Eukaryota</taxon>
        <taxon>Metazoa</taxon>
        <taxon>Spiralia</taxon>
        <taxon>Lophotrochozoa</taxon>
        <taxon>Bryozoa</taxon>
        <taxon>Gymnolaemata</taxon>
        <taxon>Cheilostomatida</taxon>
        <taxon>Flustrina</taxon>
        <taxon>Buguloidea</taxon>
        <taxon>Bugulidae</taxon>
        <taxon>Bugula</taxon>
    </lineage>
</organism>
<feature type="region of interest" description="Disordered" evidence="1">
    <location>
        <begin position="1"/>
        <end position="35"/>
    </location>
</feature>
<keyword evidence="3" id="KW-1185">Reference proteome</keyword>
<name>A0A7J7IWF6_BUGNE</name>
<proteinExistence type="predicted"/>
<sequence length="109" mass="12293">MPLPPSHLPCYKTQSEITQIGSSEKGNKSTESGISGVELKEDVCTSVLLKLKEQMKKVYKERQKHLQSGKKRKYEMSCTSEMHLPLHTVNMKPEESENAVQTKSNQTVS</sequence>
<evidence type="ECO:0000256" key="1">
    <source>
        <dbReference type="SAM" id="MobiDB-lite"/>
    </source>
</evidence>
<accession>A0A7J7IWF6</accession>
<dbReference type="Proteomes" id="UP000593567">
    <property type="component" value="Unassembled WGS sequence"/>
</dbReference>
<feature type="region of interest" description="Disordered" evidence="1">
    <location>
        <begin position="90"/>
        <end position="109"/>
    </location>
</feature>
<gene>
    <name evidence="2" type="ORF">EB796_023473</name>
</gene>
<comment type="caution">
    <text evidence="2">The sequence shown here is derived from an EMBL/GenBank/DDBJ whole genome shotgun (WGS) entry which is preliminary data.</text>
</comment>
<reference evidence="2" key="1">
    <citation type="submission" date="2020-06" db="EMBL/GenBank/DDBJ databases">
        <title>Draft genome of Bugula neritina, a colonial animal packing powerful symbionts and potential medicines.</title>
        <authorList>
            <person name="Rayko M."/>
        </authorList>
    </citation>
    <scope>NUCLEOTIDE SEQUENCE [LARGE SCALE GENOMIC DNA]</scope>
    <source>
        <strain evidence="2">Kwan_BN1</strain>
    </source>
</reference>
<evidence type="ECO:0000313" key="2">
    <source>
        <dbReference type="EMBL" id="KAF6018242.1"/>
    </source>
</evidence>
<dbReference type="EMBL" id="VXIV02003327">
    <property type="protein sequence ID" value="KAF6018242.1"/>
    <property type="molecule type" value="Genomic_DNA"/>
</dbReference>
<evidence type="ECO:0000313" key="3">
    <source>
        <dbReference type="Proteomes" id="UP000593567"/>
    </source>
</evidence>
<feature type="compositionally biased region" description="Polar residues" evidence="1">
    <location>
        <begin position="12"/>
        <end position="33"/>
    </location>
</feature>
<dbReference type="AlphaFoldDB" id="A0A7J7IWF6"/>
<feature type="compositionally biased region" description="Polar residues" evidence="1">
    <location>
        <begin position="98"/>
        <end position="109"/>
    </location>
</feature>